<keyword evidence="4" id="KW-1185">Reference proteome</keyword>
<protein>
    <submittedName>
        <fullName evidence="3">J domain-containing protein</fullName>
    </submittedName>
</protein>
<organism evidence="3 4">
    <name type="scientific">Halapricum salinum</name>
    <dbReference type="NCBI Taxonomy" id="1457250"/>
    <lineage>
        <taxon>Archaea</taxon>
        <taxon>Methanobacteriati</taxon>
        <taxon>Methanobacteriota</taxon>
        <taxon>Stenosarchaea group</taxon>
        <taxon>Halobacteria</taxon>
        <taxon>Halobacteriales</taxon>
        <taxon>Haloarculaceae</taxon>
        <taxon>Halapricum</taxon>
    </lineage>
</organism>
<evidence type="ECO:0000313" key="4">
    <source>
        <dbReference type="Proteomes" id="UP000296706"/>
    </source>
</evidence>
<dbReference type="SUPFAM" id="SSF46565">
    <property type="entry name" value="Chaperone J-domain"/>
    <property type="match status" value="1"/>
</dbReference>
<evidence type="ECO:0000256" key="1">
    <source>
        <dbReference type="SAM" id="Phobius"/>
    </source>
</evidence>
<evidence type="ECO:0000313" key="3">
    <source>
        <dbReference type="EMBL" id="QCC51819.1"/>
    </source>
</evidence>
<dbReference type="InterPro" id="IPR001623">
    <property type="entry name" value="DnaJ_domain"/>
</dbReference>
<name>A0A4D6HCV9_9EURY</name>
<dbReference type="GeneID" id="39848495"/>
<keyword evidence="1" id="KW-1133">Transmembrane helix</keyword>
<dbReference type="STRING" id="1457250.GCA_000755225_00592"/>
<evidence type="ECO:0000259" key="2">
    <source>
        <dbReference type="PROSITE" id="PS50076"/>
    </source>
</evidence>
<feature type="transmembrane region" description="Helical" evidence="1">
    <location>
        <begin position="17"/>
        <end position="39"/>
    </location>
</feature>
<dbReference type="KEGG" id="hsn:DV733_11485"/>
<dbReference type="CDD" id="cd06257">
    <property type="entry name" value="DnaJ"/>
    <property type="match status" value="1"/>
</dbReference>
<dbReference type="InterPro" id="IPR036869">
    <property type="entry name" value="J_dom_sf"/>
</dbReference>
<gene>
    <name evidence="3" type="ORF">DV733_11485</name>
</gene>
<dbReference type="Pfam" id="PF00226">
    <property type="entry name" value="DnaJ"/>
    <property type="match status" value="1"/>
</dbReference>
<dbReference type="OrthoDB" id="11397at2157"/>
<keyword evidence="1" id="KW-0812">Transmembrane</keyword>
<dbReference type="SMART" id="SM00271">
    <property type="entry name" value="DnaJ"/>
    <property type="match status" value="1"/>
</dbReference>
<dbReference type="RefSeq" id="WP_079979492.1">
    <property type="nucleotide sequence ID" value="NZ_CP031310.1"/>
</dbReference>
<dbReference type="PROSITE" id="PS50076">
    <property type="entry name" value="DNAJ_2"/>
    <property type="match status" value="1"/>
</dbReference>
<dbReference type="AlphaFoldDB" id="A0A4D6HCV9"/>
<sequence length="202" mass="22561">MESFAGLPEWVATLPDWLVLGTVLGVGSSCCVAGLFVLADRFFPAQQTRQQYGNTESRRRVEIRDYLDEIDESYAEDHPVAGQPVAFYLPQRDVAITFDARAYFRIEKTDTVPILVEHELPGVAIGARLPFETRESQPETEQTTHPARGAFATLGLPAGAPIDEVKSAYRRKVKNVHPDQGGDEEEFKRVREAYTTAKQYAS</sequence>
<dbReference type="Gene3D" id="1.10.287.110">
    <property type="entry name" value="DnaJ domain"/>
    <property type="match status" value="1"/>
</dbReference>
<dbReference type="Proteomes" id="UP000296706">
    <property type="component" value="Chromosome"/>
</dbReference>
<accession>A0A4D6HCV9</accession>
<proteinExistence type="predicted"/>
<reference evidence="3 4" key="1">
    <citation type="journal article" date="2019" name="Nat. Commun.">
        <title>A new type of DNA phosphorothioation-based antiviral system in archaea.</title>
        <authorList>
            <person name="Xiong L."/>
            <person name="Liu S."/>
            <person name="Chen S."/>
            <person name="Xiao Y."/>
            <person name="Zhu B."/>
            <person name="Gao Y."/>
            <person name="Zhang Y."/>
            <person name="Chen B."/>
            <person name="Luo J."/>
            <person name="Deng Z."/>
            <person name="Chen X."/>
            <person name="Wang L."/>
            <person name="Chen S."/>
        </authorList>
    </citation>
    <scope>NUCLEOTIDE SEQUENCE [LARGE SCALE GENOMIC DNA]</scope>
    <source>
        <strain evidence="3 4">CBA1105</strain>
    </source>
</reference>
<keyword evidence="1" id="KW-0472">Membrane</keyword>
<feature type="domain" description="J" evidence="2">
    <location>
        <begin position="149"/>
        <end position="202"/>
    </location>
</feature>
<dbReference type="EMBL" id="CP031310">
    <property type="protein sequence ID" value="QCC51819.1"/>
    <property type="molecule type" value="Genomic_DNA"/>
</dbReference>